<dbReference type="PROSITE" id="PS51485">
    <property type="entry name" value="PHYTOCYANIN"/>
    <property type="match status" value="1"/>
</dbReference>
<comment type="caution">
    <text evidence="11">The sequence shown here is derived from an EMBL/GenBank/DDBJ whole genome shotgun (WGS) entry which is preliminary data.</text>
</comment>
<evidence type="ECO:0000256" key="5">
    <source>
        <dbReference type="ARBA" id="ARBA00023157"/>
    </source>
</evidence>
<dbReference type="InterPro" id="IPR008972">
    <property type="entry name" value="Cupredoxin"/>
</dbReference>
<gene>
    <name evidence="11" type="ORF">RIF29_15079</name>
</gene>
<accession>A0AAN9FEJ8</accession>
<evidence type="ECO:0000256" key="2">
    <source>
        <dbReference type="ARBA" id="ARBA00022458"/>
    </source>
</evidence>
<dbReference type="SUPFAM" id="SSF49503">
    <property type="entry name" value="Cupredoxins"/>
    <property type="match status" value="1"/>
</dbReference>
<feature type="signal peptide" evidence="9">
    <location>
        <begin position="1"/>
        <end position="26"/>
    </location>
</feature>
<evidence type="ECO:0000313" key="11">
    <source>
        <dbReference type="EMBL" id="KAK7274009.1"/>
    </source>
</evidence>
<keyword evidence="3 9" id="KW-0732">Signal</keyword>
<evidence type="ECO:0000256" key="1">
    <source>
        <dbReference type="ARBA" id="ARBA00004308"/>
    </source>
</evidence>
<dbReference type="GO" id="GO:0012505">
    <property type="term" value="C:endomembrane system"/>
    <property type="evidence" value="ECO:0007669"/>
    <property type="project" value="UniProtKB-SubCell"/>
</dbReference>
<dbReference type="GO" id="GO:0009877">
    <property type="term" value="P:nodulation"/>
    <property type="evidence" value="ECO:0007669"/>
    <property type="project" value="UniProtKB-KW"/>
</dbReference>
<comment type="subcellular location">
    <subcellularLocation>
        <location evidence="1">Endomembrane system</location>
    </subcellularLocation>
</comment>
<protein>
    <recommendedName>
        <fullName evidence="10">Phytocyanin domain-containing protein</fullName>
    </recommendedName>
</protein>
<evidence type="ECO:0000256" key="3">
    <source>
        <dbReference type="ARBA" id="ARBA00022729"/>
    </source>
</evidence>
<keyword evidence="6" id="KW-0325">Glycoprotein</keyword>
<feature type="chain" id="PRO_5042828571" description="Phytocyanin domain-containing protein" evidence="9">
    <location>
        <begin position="27"/>
        <end position="138"/>
    </location>
</feature>
<evidence type="ECO:0000313" key="12">
    <source>
        <dbReference type="Proteomes" id="UP001372338"/>
    </source>
</evidence>
<dbReference type="PANTHER" id="PTHR33021">
    <property type="entry name" value="BLUE COPPER PROTEIN"/>
    <property type="match status" value="1"/>
</dbReference>
<sequence length="138" mass="15989">MARNNLNTIILVVIMVAITLLQCSLAEDDPYFGKLHKVGGNKGWTTPKNPDFYFKWSESQTFNAGEYLEFSYSHEYEQDVMEVTLDNFLSCNNSSPLHHYTEPYWVHIVLPEPHRTYFFIRGLPELCSKGQKVPIKVV</sequence>
<dbReference type="Gene3D" id="2.60.40.420">
    <property type="entry name" value="Cupredoxins - blue copper proteins"/>
    <property type="match status" value="1"/>
</dbReference>
<evidence type="ECO:0000256" key="8">
    <source>
        <dbReference type="ARBA" id="ARBA00037626"/>
    </source>
</evidence>
<dbReference type="InterPro" id="IPR039391">
    <property type="entry name" value="Phytocyanin-like"/>
</dbReference>
<evidence type="ECO:0000256" key="7">
    <source>
        <dbReference type="ARBA" id="ARBA00035011"/>
    </source>
</evidence>
<dbReference type="GO" id="GO:0005886">
    <property type="term" value="C:plasma membrane"/>
    <property type="evidence" value="ECO:0007669"/>
    <property type="project" value="TreeGrafter"/>
</dbReference>
<keyword evidence="2" id="KW-0536">Nodulation</keyword>
<dbReference type="AlphaFoldDB" id="A0AAN9FEJ8"/>
<proteinExistence type="inferred from homology"/>
<reference evidence="11 12" key="1">
    <citation type="submission" date="2024-01" db="EMBL/GenBank/DDBJ databases">
        <title>The genomes of 5 underutilized Papilionoideae crops provide insights into root nodulation and disease resistanc.</title>
        <authorList>
            <person name="Yuan L."/>
        </authorList>
    </citation>
    <scope>NUCLEOTIDE SEQUENCE [LARGE SCALE GENOMIC DNA]</scope>
    <source>
        <strain evidence="11">ZHUSHIDOU_FW_LH</strain>
        <tissue evidence="11">Leaf</tissue>
    </source>
</reference>
<evidence type="ECO:0000259" key="10">
    <source>
        <dbReference type="PROSITE" id="PS51485"/>
    </source>
</evidence>
<comment type="function">
    <text evidence="8">May act as a carbohydrate transporter.</text>
</comment>
<keyword evidence="5" id="KW-1015">Disulfide bond</keyword>
<dbReference type="Pfam" id="PF02298">
    <property type="entry name" value="Cu_bind_like"/>
    <property type="match status" value="1"/>
</dbReference>
<dbReference type="InterPro" id="IPR003245">
    <property type="entry name" value="Phytocyanin_dom"/>
</dbReference>
<dbReference type="Proteomes" id="UP001372338">
    <property type="component" value="Unassembled WGS sequence"/>
</dbReference>
<dbReference type="PANTHER" id="PTHR33021:SF339">
    <property type="entry name" value="OS07G0570600 PROTEIN"/>
    <property type="match status" value="1"/>
</dbReference>
<keyword evidence="4" id="KW-0472">Membrane</keyword>
<name>A0AAN9FEJ8_CROPI</name>
<keyword evidence="12" id="KW-1185">Reference proteome</keyword>
<feature type="domain" description="Phytocyanin" evidence="10">
    <location>
        <begin position="34"/>
        <end position="138"/>
    </location>
</feature>
<comment type="similarity">
    <text evidence="7">Belongs to the early nodulin-like (ENODL) family.</text>
</comment>
<dbReference type="GO" id="GO:0009055">
    <property type="term" value="F:electron transfer activity"/>
    <property type="evidence" value="ECO:0007669"/>
    <property type="project" value="InterPro"/>
</dbReference>
<dbReference type="FunFam" id="2.60.40.420:FF:000034">
    <property type="entry name" value="Cupredoxin superfamily protein"/>
    <property type="match status" value="1"/>
</dbReference>
<dbReference type="EMBL" id="JAYWIO010000003">
    <property type="protein sequence ID" value="KAK7274009.1"/>
    <property type="molecule type" value="Genomic_DNA"/>
</dbReference>
<organism evidence="11 12">
    <name type="scientific">Crotalaria pallida</name>
    <name type="common">Smooth rattlebox</name>
    <name type="synonym">Crotalaria striata</name>
    <dbReference type="NCBI Taxonomy" id="3830"/>
    <lineage>
        <taxon>Eukaryota</taxon>
        <taxon>Viridiplantae</taxon>
        <taxon>Streptophyta</taxon>
        <taxon>Embryophyta</taxon>
        <taxon>Tracheophyta</taxon>
        <taxon>Spermatophyta</taxon>
        <taxon>Magnoliopsida</taxon>
        <taxon>eudicotyledons</taxon>
        <taxon>Gunneridae</taxon>
        <taxon>Pentapetalae</taxon>
        <taxon>rosids</taxon>
        <taxon>fabids</taxon>
        <taxon>Fabales</taxon>
        <taxon>Fabaceae</taxon>
        <taxon>Papilionoideae</taxon>
        <taxon>50 kb inversion clade</taxon>
        <taxon>genistoids sensu lato</taxon>
        <taxon>core genistoids</taxon>
        <taxon>Crotalarieae</taxon>
        <taxon>Crotalaria</taxon>
    </lineage>
</organism>
<evidence type="ECO:0000256" key="4">
    <source>
        <dbReference type="ARBA" id="ARBA00023136"/>
    </source>
</evidence>
<evidence type="ECO:0000256" key="9">
    <source>
        <dbReference type="SAM" id="SignalP"/>
    </source>
</evidence>
<evidence type="ECO:0000256" key="6">
    <source>
        <dbReference type="ARBA" id="ARBA00023180"/>
    </source>
</evidence>